<dbReference type="Proteomes" id="UP000520011">
    <property type="component" value="Unassembled WGS sequence"/>
</dbReference>
<dbReference type="PANTHER" id="PTHR43459:SF1">
    <property type="entry name" value="EG:BACN32G11.4 PROTEIN"/>
    <property type="match status" value="1"/>
</dbReference>
<protein>
    <submittedName>
        <fullName evidence="2">Enoyl-CoA hydratase/carnithine racemase</fullName>
    </submittedName>
</protein>
<keyword evidence="3" id="KW-1185">Reference proteome</keyword>
<dbReference type="EMBL" id="JACHEP010000027">
    <property type="protein sequence ID" value="MBB5326056.1"/>
    <property type="molecule type" value="Genomic_DNA"/>
</dbReference>
<comment type="caution">
    <text evidence="2">The sequence shown here is derived from an EMBL/GenBank/DDBJ whole genome shotgun (WGS) entry which is preliminary data.</text>
</comment>
<dbReference type="AlphaFoldDB" id="A0A7W8IUC9"/>
<gene>
    <name evidence="2" type="ORF">HNQ34_003174</name>
</gene>
<organism evidence="2 3">
    <name type="scientific">Anoxybacteroides tepidamans</name>
    <dbReference type="NCBI Taxonomy" id="265948"/>
    <lineage>
        <taxon>Bacteria</taxon>
        <taxon>Bacillati</taxon>
        <taxon>Bacillota</taxon>
        <taxon>Bacilli</taxon>
        <taxon>Bacillales</taxon>
        <taxon>Anoxybacillaceae</taxon>
        <taxon>Anoxybacteroides</taxon>
    </lineage>
</organism>
<dbReference type="Pfam" id="PF00378">
    <property type="entry name" value="ECH_1"/>
    <property type="match status" value="1"/>
</dbReference>
<dbReference type="Gene3D" id="1.10.12.10">
    <property type="entry name" value="Lyase 2-enoyl-coa Hydratase, Chain A, domain 2"/>
    <property type="match status" value="1"/>
</dbReference>
<sequence>METVVLSFSGNLAVLELNRPDSLNAMDVQMLNELVEALRQVEQSDAQLLVIRGRGRGFSAGGDIKTMLSVEDPEKFHEVMNTIQQVIATLYSMPKMVIAVVHGPAAGLGLSFALASDYVIATKEARLAMNFIGIGLIPDGGGHFFLAKRVGETKAKHIIWEGKPMNAHEAYELGIVDFIVEDENEAEQKIAEWQAKPLQAMIATKTLYANLTKEELLKVLQFETEAQQKMRQTEDHREGVRAFLEKRKPNFTGR</sequence>
<evidence type="ECO:0000256" key="1">
    <source>
        <dbReference type="ARBA" id="ARBA00005254"/>
    </source>
</evidence>
<dbReference type="CDD" id="cd06558">
    <property type="entry name" value="crotonase-like"/>
    <property type="match status" value="1"/>
</dbReference>
<evidence type="ECO:0000313" key="2">
    <source>
        <dbReference type="EMBL" id="MBB5326056.1"/>
    </source>
</evidence>
<accession>A0A7W8IUC9</accession>
<dbReference type="InterPro" id="IPR014748">
    <property type="entry name" value="Enoyl-CoA_hydra_C"/>
</dbReference>
<reference evidence="2 3" key="1">
    <citation type="submission" date="2020-08" db="EMBL/GenBank/DDBJ databases">
        <title>Genomic Encyclopedia of Type Strains, Phase IV (KMG-IV): sequencing the most valuable type-strain genomes for metagenomic binning, comparative biology and taxonomic classification.</title>
        <authorList>
            <person name="Goeker M."/>
        </authorList>
    </citation>
    <scope>NUCLEOTIDE SEQUENCE [LARGE SCALE GENOMIC DNA]</scope>
    <source>
        <strain evidence="2 3">DSM 16325</strain>
    </source>
</reference>
<dbReference type="PANTHER" id="PTHR43459">
    <property type="entry name" value="ENOYL-COA HYDRATASE"/>
    <property type="match status" value="1"/>
</dbReference>
<dbReference type="RefSeq" id="WP_183256109.1">
    <property type="nucleotide sequence ID" value="NZ_JACHEP010000027.1"/>
</dbReference>
<dbReference type="SUPFAM" id="SSF52096">
    <property type="entry name" value="ClpP/crotonase"/>
    <property type="match status" value="1"/>
</dbReference>
<dbReference type="NCBIfam" id="NF005804">
    <property type="entry name" value="PRK07659.1"/>
    <property type="match status" value="1"/>
</dbReference>
<comment type="similarity">
    <text evidence="1">Belongs to the enoyl-CoA hydratase/isomerase family.</text>
</comment>
<proteinExistence type="inferred from homology"/>
<dbReference type="GO" id="GO:0003824">
    <property type="term" value="F:catalytic activity"/>
    <property type="evidence" value="ECO:0007669"/>
    <property type="project" value="UniProtKB-ARBA"/>
</dbReference>
<dbReference type="InterPro" id="IPR029045">
    <property type="entry name" value="ClpP/crotonase-like_dom_sf"/>
</dbReference>
<dbReference type="Gene3D" id="3.90.226.10">
    <property type="entry name" value="2-enoyl-CoA Hydratase, Chain A, domain 1"/>
    <property type="match status" value="1"/>
</dbReference>
<evidence type="ECO:0000313" key="3">
    <source>
        <dbReference type="Proteomes" id="UP000520011"/>
    </source>
</evidence>
<name>A0A7W8IUC9_9BACL</name>
<dbReference type="InterPro" id="IPR001753">
    <property type="entry name" value="Enoyl-CoA_hydra/iso"/>
</dbReference>